<evidence type="ECO:0008006" key="3">
    <source>
        <dbReference type="Google" id="ProtNLM"/>
    </source>
</evidence>
<accession>B8J6N5</accession>
<reference evidence="1" key="1">
    <citation type="submission" date="2009-01" db="EMBL/GenBank/DDBJ databases">
        <title>Complete sequence of Anaeromyxobacter dehalogenans 2CP-1.</title>
        <authorList>
            <consortium name="US DOE Joint Genome Institute"/>
            <person name="Lucas S."/>
            <person name="Copeland A."/>
            <person name="Lapidus A."/>
            <person name="Glavina del Rio T."/>
            <person name="Dalin E."/>
            <person name="Tice H."/>
            <person name="Bruce D."/>
            <person name="Goodwin L."/>
            <person name="Pitluck S."/>
            <person name="Saunders E."/>
            <person name="Brettin T."/>
            <person name="Detter J.C."/>
            <person name="Han C."/>
            <person name="Larimer F."/>
            <person name="Land M."/>
            <person name="Hauser L."/>
            <person name="Kyrpides N."/>
            <person name="Ovchinnikova G."/>
            <person name="Beliaev A.S."/>
            <person name="Richardson P."/>
        </authorList>
    </citation>
    <scope>NUCLEOTIDE SEQUENCE</scope>
    <source>
        <strain evidence="1">2CP-1</strain>
    </source>
</reference>
<protein>
    <recommendedName>
        <fullName evidence="3">Lipoprotein</fullName>
    </recommendedName>
</protein>
<dbReference type="Proteomes" id="UP000007089">
    <property type="component" value="Chromosome"/>
</dbReference>
<organism evidence="1 2">
    <name type="scientific">Anaeromyxobacter dehalogenans (strain ATCC BAA-258 / DSM 21875 / 2CP-1)</name>
    <dbReference type="NCBI Taxonomy" id="455488"/>
    <lineage>
        <taxon>Bacteria</taxon>
        <taxon>Pseudomonadati</taxon>
        <taxon>Myxococcota</taxon>
        <taxon>Myxococcia</taxon>
        <taxon>Myxococcales</taxon>
        <taxon>Cystobacterineae</taxon>
        <taxon>Anaeromyxobacteraceae</taxon>
        <taxon>Anaeromyxobacter</taxon>
    </lineage>
</organism>
<dbReference type="PROSITE" id="PS51257">
    <property type="entry name" value="PROKAR_LIPOPROTEIN"/>
    <property type="match status" value="1"/>
</dbReference>
<gene>
    <name evidence="1" type="ordered locus">A2cp1_3680</name>
</gene>
<keyword evidence="2" id="KW-1185">Reference proteome</keyword>
<dbReference type="AlphaFoldDB" id="B8J6N5"/>
<dbReference type="KEGG" id="acp:A2cp1_3680"/>
<evidence type="ECO:0000313" key="1">
    <source>
        <dbReference type="EMBL" id="ACL67007.1"/>
    </source>
</evidence>
<sequence length="237" mass="23735">MPRALLLAAVAALAVGCSQGTERVSGSVVVSSPIEVSSVAAPVEVASVSSPVTVAQVTAPITVADIASPITVAGIATPVTVAGIQGPVTVAAGDTPVVVSLPRPELDPERIETGTWNGATASTCTGGEPCARLIDGPFVLTDVLVRPDRPALFADPPTATLSVRSATDPLAAPRWGIRLDGGGAIGQSDAGGRYVEAAWAPVTITGARLAVRSGESLYVAVRGTGVGVQVLWSGFRP</sequence>
<proteinExistence type="predicted"/>
<dbReference type="EMBL" id="CP001359">
    <property type="protein sequence ID" value="ACL67007.1"/>
    <property type="molecule type" value="Genomic_DNA"/>
</dbReference>
<dbReference type="HOGENOM" id="CLU_1168745_0_0_7"/>
<dbReference type="RefSeq" id="WP_015934779.1">
    <property type="nucleotide sequence ID" value="NC_011891.1"/>
</dbReference>
<evidence type="ECO:0000313" key="2">
    <source>
        <dbReference type="Proteomes" id="UP000007089"/>
    </source>
</evidence>
<name>B8J6N5_ANAD2</name>